<feature type="region of interest" description="Disordered" evidence="1">
    <location>
        <begin position="1"/>
        <end position="27"/>
    </location>
</feature>
<name>A0ABT0YCQ2_9ACTN</name>
<keyword evidence="3" id="KW-1185">Reference proteome</keyword>
<proteinExistence type="predicted"/>
<protein>
    <recommendedName>
        <fullName evidence="4">Lipoprotein</fullName>
    </recommendedName>
</protein>
<sequence length="195" mass="20786">MQFAEGFRISCRPPSAGNRTTMTPRPRGMTKTFASFALLLTIVVAGISGCATPKISPPIARHTSPAAAGPSATGDVLPLDFSRTGGLAGVDEQLHVEIDGTVTSSHQNRFRLGADRLAELKQVLADPVLKAPVSRSASGPVCSDGYIYRVHTPSWSRTADDCSPDQPAFDRVVQLLLPLVHSNPDETPRPSRSSR</sequence>
<reference evidence="2 3" key="1">
    <citation type="submission" date="2022-06" db="EMBL/GenBank/DDBJ databases">
        <title>Actinoplanes abujensis sp. nov., isolated from Nigerian arid soil.</title>
        <authorList>
            <person name="Ding P."/>
        </authorList>
    </citation>
    <scope>NUCLEOTIDE SEQUENCE [LARGE SCALE GENOMIC DNA]</scope>
    <source>
        <strain evidence="3">TRM88002</strain>
    </source>
</reference>
<organism evidence="2 3">
    <name type="scientific">Paractinoplanes hotanensis</name>
    <dbReference type="NCBI Taxonomy" id="2906497"/>
    <lineage>
        <taxon>Bacteria</taxon>
        <taxon>Bacillati</taxon>
        <taxon>Actinomycetota</taxon>
        <taxon>Actinomycetes</taxon>
        <taxon>Micromonosporales</taxon>
        <taxon>Micromonosporaceae</taxon>
        <taxon>Paractinoplanes</taxon>
    </lineage>
</organism>
<evidence type="ECO:0008006" key="4">
    <source>
        <dbReference type="Google" id="ProtNLM"/>
    </source>
</evidence>
<comment type="caution">
    <text evidence="2">The sequence shown here is derived from an EMBL/GenBank/DDBJ whole genome shotgun (WGS) entry which is preliminary data.</text>
</comment>
<evidence type="ECO:0000256" key="1">
    <source>
        <dbReference type="SAM" id="MobiDB-lite"/>
    </source>
</evidence>
<dbReference type="RefSeq" id="WP_251803588.1">
    <property type="nucleotide sequence ID" value="NZ_JAMQOL010000066.1"/>
</dbReference>
<dbReference type="Proteomes" id="UP001523216">
    <property type="component" value="Unassembled WGS sequence"/>
</dbReference>
<evidence type="ECO:0000313" key="3">
    <source>
        <dbReference type="Proteomes" id="UP001523216"/>
    </source>
</evidence>
<gene>
    <name evidence="2" type="ORF">LXN57_40350</name>
</gene>
<evidence type="ECO:0000313" key="2">
    <source>
        <dbReference type="EMBL" id="MCM4083819.1"/>
    </source>
</evidence>
<dbReference type="EMBL" id="JAMQOL010000066">
    <property type="protein sequence ID" value="MCM4083819.1"/>
    <property type="molecule type" value="Genomic_DNA"/>
</dbReference>
<accession>A0ABT0YCQ2</accession>